<dbReference type="GO" id="GO:1990189">
    <property type="term" value="F:protein N-terminal-serine acetyltransferase activity"/>
    <property type="evidence" value="ECO:0007669"/>
    <property type="project" value="TreeGrafter"/>
</dbReference>
<dbReference type="InterPro" id="IPR051908">
    <property type="entry name" value="Ribosomal_N-acetyltransferase"/>
</dbReference>
<dbReference type="SUPFAM" id="SSF55729">
    <property type="entry name" value="Acyl-CoA N-acyltransferases (Nat)"/>
    <property type="match status" value="1"/>
</dbReference>
<dbReference type="Pfam" id="PF13302">
    <property type="entry name" value="Acetyltransf_3"/>
    <property type="match status" value="1"/>
</dbReference>
<gene>
    <name evidence="2" type="ORF">Pro02_02050</name>
</gene>
<dbReference type="InterPro" id="IPR000182">
    <property type="entry name" value="GNAT_dom"/>
</dbReference>
<organism evidence="2 3">
    <name type="scientific">Planobispora rosea</name>
    <dbReference type="NCBI Taxonomy" id="35762"/>
    <lineage>
        <taxon>Bacteria</taxon>
        <taxon>Bacillati</taxon>
        <taxon>Actinomycetota</taxon>
        <taxon>Actinomycetes</taxon>
        <taxon>Streptosporangiales</taxon>
        <taxon>Streptosporangiaceae</taxon>
        <taxon>Planobispora</taxon>
    </lineage>
</organism>
<protein>
    <submittedName>
        <fullName evidence="2">N-acetyltransferase</fullName>
    </submittedName>
</protein>
<sequence length="167" mass="18459">MLRAMVRDDLAVLHRLHDDVGTAVLAEVDPWTPETLEQALARYDAYTPDPANVRFTIASLADGQVLGRCVVWGIDAFNRNAHLGISLLPQARGRGYGLDALRVMCDYAFRIRGLHRLGLETLATNTAMIATAEKAGFRREGVHREHAWVLGAFVDEVLFGLLATEFS</sequence>
<dbReference type="EMBL" id="BOOI01000001">
    <property type="protein sequence ID" value="GIH81797.1"/>
    <property type="molecule type" value="Genomic_DNA"/>
</dbReference>
<dbReference type="GO" id="GO:0005737">
    <property type="term" value="C:cytoplasm"/>
    <property type="evidence" value="ECO:0007669"/>
    <property type="project" value="TreeGrafter"/>
</dbReference>
<dbReference type="GO" id="GO:0008999">
    <property type="term" value="F:protein-N-terminal-alanine acetyltransferase activity"/>
    <property type="evidence" value="ECO:0007669"/>
    <property type="project" value="TreeGrafter"/>
</dbReference>
<keyword evidence="3" id="KW-1185">Reference proteome</keyword>
<evidence type="ECO:0000259" key="1">
    <source>
        <dbReference type="PROSITE" id="PS51186"/>
    </source>
</evidence>
<proteinExistence type="predicted"/>
<dbReference type="InterPro" id="IPR016181">
    <property type="entry name" value="Acyl_CoA_acyltransferase"/>
</dbReference>
<comment type="caution">
    <text evidence="2">The sequence shown here is derived from an EMBL/GenBank/DDBJ whole genome shotgun (WGS) entry which is preliminary data.</text>
</comment>
<dbReference type="PANTHER" id="PTHR43441">
    <property type="entry name" value="RIBOSOMAL-PROTEIN-SERINE ACETYLTRANSFERASE"/>
    <property type="match status" value="1"/>
</dbReference>
<dbReference type="Gene3D" id="3.40.630.30">
    <property type="match status" value="1"/>
</dbReference>
<dbReference type="PROSITE" id="PS51186">
    <property type="entry name" value="GNAT"/>
    <property type="match status" value="1"/>
</dbReference>
<evidence type="ECO:0000313" key="2">
    <source>
        <dbReference type="EMBL" id="GIH81797.1"/>
    </source>
</evidence>
<reference evidence="2" key="1">
    <citation type="submission" date="2021-01" db="EMBL/GenBank/DDBJ databases">
        <title>Whole genome shotgun sequence of Planobispora rosea NBRC 15558.</title>
        <authorList>
            <person name="Komaki H."/>
            <person name="Tamura T."/>
        </authorList>
    </citation>
    <scope>NUCLEOTIDE SEQUENCE</scope>
    <source>
        <strain evidence="2">NBRC 15558</strain>
    </source>
</reference>
<dbReference type="AlphaFoldDB" id="A0A8J3WAH1"/>
<accession>A0A8J3WAH1</accession>
<name>A0A8J3WAH1_PLARO</name>
<dbReference type="CDD" id="cd04301">
    <property type="entry name" value="NAT_SF"/>
    <property type="match status" value="1"/>
</dbReference>
<dbReference type="Proteomes" id="UP000655044">
    <property type="component" value="Unassembled WGS sequence"/>
</dbReference>
<evidence type="ECO:0000313" key="3">
    <source>
        <dbReference type="Proteomes" id="UP000655044"/>
    </source>
</evidence>
<feature type="domain" description="N-acetyltransferase" evidence="1">
    <location>
        <begin position="1"/>
        <end position="160"/>
    </location>
</feature>
<dbReference type="PANTHER" id="PTHR43441:SF2">
    <property type="entry name" value="FAMILY ACETYLTRANSFERASE, PUTATIVE (AFU_ORTHOLOGUE AFUA_7G00850)-RELATED"/>
    <property type="match status" value="1"/>
</dbReference>